<comment type="similarity">
    <text evidence="2">Belongs to the TMEM198 family.</text>
</comment>
<reference evidence="9" key="1">
    <citation type="submission" date="2022-11" db="UniProtKB">
        <authorList>
            <consortium name="EnsemblMetazoa"/>
        </authorList>
    </citation>
    <scope>IDENTIFICATION</scope>
</reference>
<sequence>MANNTTEHILNRLVYNKHPVSVTVVEILALVGVVIWAAGYRLIKPCMFLAAFALSFLIFYVVSPMIFKTQLCCGPRGKEWVHLLISGVVGVFGGFLGCRLYRLGVFTIGECLGLIVALTILSTPLYVYFKSNATYGCFMATISLIFGSLAHFIEKPVLVLSTASSGSFCFLYGVDYFLRSSFSVTVESFLLRIKDVVEDGVKSELSNWTYRAHVPDHMAVRFTPDAVPMFIAWVVSIAIGSAIQYKVTAKNIDSKSGLTDFCRCCRGPQPDR</sequence>
<dbReference type="EnsemblMetazoa" id="XM_021053635.2">
    <property type="protein sequence ID" value="XP_020909294.1"/>
    <property type="gene ID" value="LOC110247228"/>
</dbReference>
<dbReference type="RefSeq" id="XP_020909294.1">
    <property type="nucleotide sequence ID" value="XM_021053635.2"/>
</dbReference>
<dbReference type="InterPro" id="IPR025256">
    <property type="entry name" value="TM7S3/TM198-like_dom"/>
</dbReference>
<evidence type="ECO:0000259" key="8">
    <source>
        <dbReference type="Pfam" id="PF13886"/>
    </source>
</evidence>
<dbReference type="AlphaFoldDB" id="A0A913XT25"/>
<dbReference type="Proteomes" id="UP000887567">
    <property type="component" value="Unplaced"/>
</dbReference>
<dbReference type="GeneID" id="110247228"/>
<feature type="domain" description="TM7S3/TM198-like" evidence="8">
    <location>
        <begin position="27"/>
        <end position="245"/>
    </location>
</feature>
<comment type="subcellular location">
    <subcellularLocation>
        <location evidence="1">Membrane</location>
        <topology evidence="1">Multi-pass membrane protein</topology>
    </subcellularLocation>
</comment>
<keyword evidence="5 7" id="KW-0472">Membrane</keyword>
<evidence type="ECO:0000256" key="3">
    <source>
        <dbReference type="ARBA" id="ARBA00022692"/>
    </source>
</evidence>
<evidence type="ECO:0000313" key="9">
    <source>
        <dbReference type="EnsemblMetazoa" id="XP_020909294.1"/>
    </source>
</evidence>
<feature type="transmembrane region" description="Helical" evidence="7">
    <location>
        <begin position="46"/>
        <end position="67"/>
    </location>
</feature>
<evidence type="ECO:0000256" key="2">
    <source>
        <dbReference type="ARBA" id="ARBA00006244"/>
    </source>
</evidence>
<evidence type="ECO:0000256" key="6">
    <source>
        <dbReference type="ARBA" id="ARBA00049737"/>
    </source>
</evidence>
<dbReference type="PANTHER" id="PTHR31247">
    <property type="entry name" value="TRANSMEMBRANE PROTEIN 198 FAMILY MEMBER"/>
    <property type="match status" value="1"/>
</dbReference>
<evidence type="ECO:0000256" key="7">
    <source>
        <dbReference type="SAM" id="Phobius"/>
    </source>
</evidence>
<dbReference type="OrthoDB" id="102260at2759"/>
<dbReference type="PANTHER" id="PTHR31247:SF5">
    <property type="entry name" value="DUF4203 DOMAIN-CONTAINING PROTEIN"/>
    <property type="match status" value="1"/>
</dbReference>
<keyword evidence="4 7" id="KW-1133">Transmembrane helix</keyword>
<protein>
    <recommendedName>
        <fullName evidence="6">Transmembrane protein 198</fullName>
    </recommendedName>
</protein>
<keyword evidence="10" id="KW-1185">Reference proteome</keyword>
<feature type="transmembrane region" description="Helical" evidence="7">
    <location>
        <begin position="226"/>
        <end position="245"/>
    </location>
</feature>
<feature type="transmembrane region" description="Helical" evidence="7">
    <location>
        <begin position="133"/>
        <end position="150"/>
    </location>
</feature>
<dbReference type="Pfam" id="PF13886">
    <property type="entry name" value="TM7S3_TM198"/>
    <property type="match status" value="1"/>
</dbReference>
<keyword evidence="3 7" id="KW-0812">Transmembrane</keyword>
<evidence type="ECO:0000256" key="1">
    <source>
        <dbReference type="ARBA" id="ARBA00004141"/>
    </source>
</evidence>
<dbReference type="InterPro" id="IPR040236">
    <property type="entry name" value="TMEM198"/>
</dbReference>
<dbReference type="KEGG" id="epa:110247228"/>
<name>A0A913XT25_EXADI</name>
<evidence type="ECO:0000256" key="5">
    <source>
        <dbReference type="ARBA" id="ARBA00023136"/>
    </source>
</evidence>
<feature type="transmembrane region" description="Helical" evidence="7">
    <location>
        <begin position="79"/>
        <end position="98"/>
    </location>
</feature>
<evidence type="ECO:0000256" key="4">
    <source>
        <dbReference type="ARBA" id="ARBA00022989"/>
    </source>
</evidence>
<proteinExistence type="inferred from homology"/>
<dbReference type="OMA" id="VFTIGEC"/>
<dbReference type="GO" id="GO:0005886">
    <property type="term" value="C:plasma membrane"/>
    <property type="evidence" value="ECO:0007669"/>
    <property type="project" value="TreeGrafter"/>
</dbReference>
<organism evidence="9 10">
    <name type="scientific">Exaiptasia diaphana</name>
    <name type="common">Tropical sea anemone</name>
    <name type="synonym">Aiptasia pulchella</name>
    <dbReference type="NCBI Taxonomy" id="2652724"/>
    <lineage>
        <taxon>Eukaryota</taxon>
        <taxon>Metazoa</taxon>
        <taxon>Cnidaria</taxon>
        <taxon>Anthozoa</taxon>
        <taxon>Hexacorallia</taxon>
        <taxon>Actiniaria</taxon>
        <taxon>Aiptasiidae</taxon>
        <taxon>Exaiptasia</taxon>
    </lineage>
</organism>
<feature type="transmembrane region" description="Helical" evidence="7">
    <location>
        <begin position="105"/>
        <end position="127"/>
    </location>
</feature>
<feature type="transmembrane region" description="Helical" evidence="7">
    <location>
        <begin position="20"/>
        <end position="39"/>
    </location>
</feature>
<evidence type="ECO:0000313" key="10">
    <source>
        <dbReference type="Proteomes" id="UP000887567"/>
    </source>
</evidence>
<accession>A0A913XT25</accession>